<dbReference type="InterPro" id="IPR006016">
    <property type="entry name" value="UspA"/>
</dbReference>
<comment type="similarity">
    <text evidence="1">Belongs to the universal stress protein A family.</text>
</comment>
<evidence type="ECO:0000313" key="4">
    <source>
        <dbReference type="Proteomes" id="UP000189475"/>
    </source>
</evidence>
<evidence type="ECO:0000259" key="2">
    <source>
        <dbReference type="Pfam" id="PF00582"/>
    </source>
</evidence>
<organism evidence="3 4">
    <name type="scientific">Vibrio palustris</name>
    <dbReference type="NCBI Taxonomy" id="1918946"/>
    <lineage>
        <taxon>Bacteria</taxon>
        <taxon>Pseudomonadati</taxon>
        <taxon>Pseudomonadota</taxon>
        <taxon>Gammaproteobacteria</taxon>
        <taxon>Vibrionales</taxon>
        <taxon>Vibrionaceae</taxon>
        <taxon>Vibrio</taxon>
    </lineage>
</organism>
<dbReference type="AlphaFoldDB" id="A0A1R4B0J4"/>
<evidence type="ECO:0000313" key="3">
    <source>
        <dbReference type="EMBL" id="SJL82445.1"/>
    </source>
</evidence>
<dbReference type="Pfam" id="PF00582">
    <property type="entry name" value="Usp"/>
    <property type="match status" value="2"/>
</dbReference>
<feature type="domain" description="UspA" evidence="2">
    <location>
        <begin position="215"/>
        <end position="283"/>
    </location>
</feature>
<name>A0A1R4B0J4_9VIBR</name>
<dbReference type="SUPFAM" id="SSF52402">
    <property type="entry name" value="Adenine nucleotide alpha hydrolases-like"/>
    <property type="match status" value="2"/>
</dbReference>
<proteinExistence type="inferred from homology"/>
<sequence>MQHIIACIDGSSYSQSVTALAAWAAQRIVCPLTLLHVLDDAKPEADIQLSGHIGLGSREHLLTQLAELDEQRAKIALKYGQVLLSDLEIFADKWDIAEVYKQQKHGNLVETLKEMADTTRVVVMGKSGELHQNDEKTLGSHLESVVRAIHSHILVSPSEFSQAPTSYVLAFDGSDISEKLVEKAINTPLLKGMTCHLVMVDDKQTPKEFKSASHRLQQQGVTVIEAHLMGNVVADSVLKYQQQHDIGLIAMGAYGHSKFRHWFVGSTTTKILTNATVPLLLIR</sequence>
<dbReference type="STRING" id="1918946.VPAL9027_00373"/>
<dbReference type="Gene3D" id="3.40.50.12370">
    <property type="match status" value="1"/>
</dbReference>
<reference evidence="3 4" key="1">
    <citation type="submission" date="2017-02" db="EMBL/GenBank/DDBJ databases">
        <authorList>
            <person name="Peterson S.W."/>
        </authorList>
    </citation>
    <scope>NUCLEOTIDE SEQUENCE [LARGE SCALE GENOMIC DNA]</scope>
    <source>
        <strain evidence="3 4">CECT 9027</strain>
    </source>
</reference>
<gene>
    <name evidence="3" type="ORF">VPAL9027_00373</name>
</gene>
<protein>
    <submittedName>
        <fullName evidence="3">Universal stress protein family protein</fullName>
    </submittedName>
</protein>
<dbReference type="OrthoDB" id="9804721at2"/>
<dbReference type="InterPro" id="IPR006015">
    <property type="entry name" value="Universal_stress_UspA"/>
</dbReference>
<dbReference type="RefSeq" id="WP_077311735.1">
    <property type="nucleotide sequence ID" value="NZ_AP024887.1"/>
</dbReference>
<dbReference type="CDD" id="cd00293">
    <property type="entry name" value="USP-like"/>
    <property type="match status" value="2"/>
</dbReference>
<keyword evidence="4" id="KW-1185">Reference proteome</keyword>
<dbReference type="PANTHER" id="PTHR46268">
    <property type="entry name" value="STRESS RESPONSE PROTEIN NHAX"/>
    <property type="match status" value="1"/>
</dbReference>
<dbReference type="PRINTS" id="PR01438">
    <property type="entry name" value="UNVRSLSTRESS"/>
</dbReference>
<dbReference type="Proteomes" id="UP000189475">
    <property type="component" value="Unassembled WGS sequence"/>
</dbReference>
<feature type="domain" description="UspA" evidence="2">
    <location>
        <begin position="1"/>
        <end position="155"/>
    </location>
</feature>
<accession>A0A1R4B0J4</accession>
<dbReference type="PANTHER" id="PTHR46268:SF6">
    <property type="entry name" value="UNIVERSAL STRESS PROTEIN UP12"/>
    <property type="match status" value="1"/>
</dbReference>
<evidence type="ECO:0000256" key="1">
    <source>
        <dbReference type="ARBA" id="ARBA00008791"/>
    </source>
</evidence>
<dbReference type="EMBL" id="FUFT01000001">
    <property type="protein sequence ID" value="SJL82445.1"/>
    <property type="molecule type" value="Genomic_DNA"/>
</dbReference>